<dbReference type="Proteomes" id="UP000270487">
    <property type="component" value="Chromosome"/>
</dbReference>
<accession>A0A0F7HCP1</accession>
<dbReference type="SUPFAM" id="SSF56935">
    <property type="entry name" value="Porins"/>
    <property type="match status" value="1"/>
</dbReference>
<dbReference type="RefSeq" id="WP_024484805.1">
    <property type="nucleotide sequence ID" value="NZ_CAMISF010000001.1"/>
</dbReference>
<dbReference type="KEGG" id="sfw:WN53_14955"/>
<evidence type="ECO:0000313" key="2">
    <source>
        <dbReference type="Proteomes" id="UP000270487"/>
    </source>
</evidence>
<name>A0A0F7HCP1_SERFO</name>
<organism evidence="1 2">
    <name type="scientific">Serratia fonticola</name>
    <dbReference type="NCBI Taxonomy" id="47917"/>
    <lineage>
        <taxon>Bacteria</taxon>
        <taxon>Pseudomonadati</taxon>
        <taxon>Pseudomonadota</taxon>
        <taxon>Gammaproteobacteria</taxon>
        <taxon>Enterobacterales</taxon>
        <taxon>Yersiniaceae</taxon>
        <taxon>Serratia</taxon>
    </lineage>
</organism>
<dbReference type="GeneID" id="30321471"/>
<proteinExistence type="predicted"/>
<dbReference type="EMBL" id="LR134492">
    <property type="protein sequence ID" value="VEI65979.1"/>
    <property type="molecule type" value="Genomic_DNA"/>
</dbReference>
<protein>
    <submittedName>
        <fullName evidence="1">Uncharacterized protein</fullName>
    </submittedName>
</protein>
<gene>
    <name evidence="1" type="ORF">NCTC13193_01480</name>
</gene>
<evidence type="ECO:0000313" key="1">
    <source>
        <dbReference type="EMBL" id="VEI65979.1"/>
    </source>
</evidence>
<sequence length="361" mass="43118">MKILTGLVIFSAILMAQPVLADESETDYDQEIIKLNKRIQQIEKEKKEAQDKVHQQTWRFDTYIGTEQEIDSDDRWKYIRGSVATSPYVGAFIYQNDSLWLYDVQFLKTYLDNTPEYDRTRWQAGVTRTFPFTLAGKTGNTKLRLGYRNDNWHYPSISNPALADPEYKGDIRKGEERHEIWIRPQAYYKYSDSLSFNASLSFRLIDRKLDYARAKGDYGVYKRDWSQINEHFAGANLTFNQKNSLWLNYLYIDEQLVNTLYNKEHFLWAIYRYKFDSGVMLMPYTRLALTKGTQSFRDSRNQETVYKEKDRSRYGFQAIYPFTKQTSLFVDSYYRPEQTWMNGDKTSNNFWFWALELRHNF</sequence>
<dbReference type="AlphaFoldDB" id="A0A0F7HCP1"/>
<reference evidence="1 2" key="1">
    <citation type="submission" date="2018-12" db="EMBL/GenBank/DDBJ databases">
        <authorList>
            <consortium name="Pathogen Informatics"/>
        </authorList>
    </citation>
    <scope>NUCLEOTIDE SEQUENCE [LARGE SCALE GENOMIC DNA]</scope>
    <source>
        <strain evidence="1 2">NCTC13193</strain>
    </source>
</reference>
<dbReference type="STRING" id="47917.AV650_10545"/>